<protein>
    <submittedName>
        <fullName evidence="1">Uncharacterized protein</fullName>
    </submittedName>
</protein>
<organism evidence="1 2">
    <name type="scientific">Parelaphostrongylus tenuis</name>
    <name type="common">Meningeal worm</name>
    <dbReference type="NCBI Taxonomy" id="148309"/>
    <lineage>
        <taxon>Eukaryota</taxon>
        <taxon>Metazoa</taxon>
        <taxon>Ecdysozoa</taxon>
        <taxon>Nematoda</taxon>
        <taxon>Chromadorea</taxon>
        <taxon>Rhabditida</taxon>
        <taxon>Rhabditina</taxon>
        <taxon>Rhabditomorpha</taxon>
        <taxon>Strongyloidea</taxon>
        <taxon>Metastrongylidae</taxon>
        <taxon>Parelaphostrongylus</taxon>
    </lineage>
</organism>
<dbReference type="EMBL" id="JAHQIW010003232">
    <property type="protein sequence ID" value="KAJ1357747.1"/>
    <property type="molecule type" value="Genomic_DNA"/>
</dbReference>
<dbReference type="AlphaFoldDB" id="A0AAD5QPE4"/>
<reference evidence="1" key="1">
    <citation type="submission" date="2021-06" db="EMBL/GenBank/DDBJ databases">
        <title>Parelaphostrongylus tenuis whole genome reference sequence.</title>
        <authorList>
            <person name="Garwood T.J."/>
            <person name="Larsen P.A."/>
            <person name="Fountain-Jones N.M."/>
            <person name="Garbe J.R."/>
            <person name="Macchietto M.G."/>
            <person name="Kania S.A."/>
            <person name="Gerhold R.W."/>
            <person name="Richards J.E."/>
            <person name="Wolf T.M."/>
        </authorList>
    </citation>
    <scope>NUCLEOTIDE SEQUENCE</scope>
    <source>
        <strain evidence="1">MNPRO001-30</strain>
        <tissue evidence="1">Meninges</tissue>
    </source>
</reference>
<sequence length="87" mass="9906">MSLCEQNLSGTPSNIKTCVRHCLSRYILIISHNMKQIDVAAMILRKLFCTSKIPLWTSLLIDWIPSDAICKQQRIGAVKKEDENDDT</sequence>
<evidence type="ECO:0000313" key="1">
    <source>
        <dbReference type="EMBL" id="KAJ1357747.1"/>
    </source>
</evidence>
<proteinExistence type="predicted"/>
<dbReference type="Proteomes" id="UP001196413">
    <property type="component" value="Unassembled WGS sequence"/>
</dbReference>
<keyword evidence="2" id="KW-1185">Reference proteome</keyword>
<accession>A0AAD5QPE4</accession>
<comment type="caution">
    <text evidence="1">The sequence shown here is derived from an EMBL/GenBank/DDBJ whole genome shotgun (WGS) entry which is preliminary data.</text>
</comment>
<name>A0AAD5QPE4_PARTN</name>
<gene>
    <name evidence="1" type="ORF">KIN20_015957</name>
</gene>
<evidence type="ECO:0000313" key="2">
    <source>
        <dbReference type="Proteomes" id="UP001196413"/>
    </source>
</evidence>